<name>A0A4Y2HHL5_ARAVE</name>
<evidence type="ECO:0000313" key="1">
    <source>
        <dbReference type="EMBL" id="GBM64832.1"/>
    </source>
</evidence>
<dbReference type="Proteomes" id="UP000499080">
    <property type="component" value="Unassembled WGS sequence"/>
</dbReference>
<accession>A0A4Y2HHL5</accession>
<proteinExistence type="predicted"/>
<organism evidence="1 2">
    <name type="scientific">Araneus ventricosus</name>
    <name type="common">Orbweaver spider</name>
    <name type="synonym">Epeira ventricosa</name>
    <dbReference type="NCBI Taxonomy" id="182803"/>
    <lineage>
        <taxon>Eukaryota</taxon>
        <taxon>Metazoa</taxon>
        <taxon>Ecdysozoa</taxon>
        <taxon>Arthropoda</taxon>
        <taxon>Chelicerata</taxon>
        <taxon>Arachnida</taxon>
        <taxon>Araneae</taxon>
        <taxon>Araneomorphae</taxon>
        <taxon>Entelegynae</taxon>
        <taxon>Araneoidea</taxon>
        <taxon>Araneidae</taxon>
        <taxon>Araneus</taxon>
    </lineage>
</organism>
<dbReference type="EMBL" id="BGPR01001947">
    <property type="protein sequence ID" value="GBM64832.1"/>
    <property type="molecule type" value="Genomic_DNA"/>
</dbReference>
<gene>
    <name evidence="1" type="ORF">AVEN_197051_1</name>
</gene>
<keyword evidence="2" id="KW-1185">Reference proteome</keyword>
<sequence length="176" mass="20085">MERAVQCGSRPHFGTGNSRIVSRIGDLEQFWTKFPDAQATNGYKTYGFITTIADLDQFWTKFPNAQAANGYTAYGFITTIADIDQFWTKFPNAQAQWYTAYGFTTIADLNQFGPNSPMHNKWYTAYGFITGKILFNFGPNSPMHKPLNRYQHAYGFITTIGDLDQFWTKFTNCLSV</sequence>
<evidence type="ECO:0000313" key="2">
    <source>
        <dbReference type="Proteomes" id="UP000499080"/>
    </source>
</evidence>
<reference evidence="1 2" key="1">
    <citation type="journal article" date="2019" name="Sci. Rep.">
        <title>Orb-weaving spider Araneus ventricosus genome elucidates the spidroin gene catalogue.</title>
        <authorList>
            <person name="Kono N."/>
            <person name="Nakamura H."/>
            <person name="Ohtoshi R."/>
            <person name="Moran D.A.P."/>
            <person name="Shinohara A."/>
            <person name="Yoshida Y."/>
            <person name="Fujiwara M."/>
            <person name="Mori M."/>
            <person name="Tomita M."/>
            <person name="Arakawa K."/>
        </authorList>
    </citation>
    <scope>NUCLEOTIDE SEQUENCE [LARGE SCALE GENOMIC DNA]</scope>
</reference>
<comment type="caution">
    <text evidence="1">The sequence shown here is derived from an EMBL/GenBank/DDBJ whole genome shotgun (WGS) entry which is preliminary data.</text>
</comment>
<protein>
    <submittedName>
        <fullName evidence="1">Uncharacterized protein</fullName>
    </submittedName>
</protein>
<dbReference type="AlphaFoldDB" id="A0A4Y2HHL5"/>